<protein>
    <submittedName>
        <fullName evidence="4">Uncharacterized protein LOC101489513</fullName>
    </submittedName>
</protein>
<dbReference type="Proteomes" id="UP000087171">
    <property type="component" value="Unplaced"/>
</dbReference>
<dbReference type="InterPro" id="IPR036397">
    <property type="entry name" value="RNaseH_sf"/>
</dbReference>
<evidence type="ECO:0000313" key="4">
    <source>
        <dbReference type="RefSeq" id="XP_004515974.1"/>
    </source>
</evidence>
<dbReference type="SUPFAM" id="SSF53098">
    <property type="entry name" value="Ribonuclease H-like"/>
    <property type="match status" value="1"/>
</dbReference>
<sequence>MGQLRGFSVFSKIDLRSECKAPKSVTEIRSFLGLAGYYRRFIEGFSKLALPLTKLTRKGELFVWDTHRENSFQELKKRLSSAPILVLSDLSEPFIIYCDAYGSGLGGVLMQDGKVVAYASRKLKIHERNYPTHDLELATVVFVLRMWRHYLYGSRFESKVEHQKPSGLMQPLSILEWDSISMDFVVRLPRTPKRLAEIYIKEIVKLHGIPSSVVSDKDPRFTSKFWQGLHSTLGTNLRMSSAYHPQTDGQTERTNQSLEDLLRACVLEQNGSWDSFLPFIEFTYNNSFHSKIEMTPFEALYGRRCRTPLCWFETSGNLVLGPAIVQQTTGKVKTIQEKMRASQSRQKIP</sequence>
<dbReference type="Gene3D" id="3.30.70.270">
    <property type="match status" value="1"/>
</dbReference>
<reference evidence="4" key="1">
    <citation type="submission" date="2025-08" db="UniProtKB">
        <authorList>
            <consortium name="RefSeq"/>
        </authorList>
    </citation>
    <scope>IDENTIFICATION</scope>
    <source>
        <tissue evidence="4">Etiolated seedlings</tissue>
    </source>
</reference>
<organism evidence="3 4">
    <name type="scientific">Cicer arietinum</name>
    <name type="common">Chickpea</name>
    <name type="synonym">Garbanzo</name>
    <dbReference type="NCBI Taxonomy" id="3827"/>
    <lineage>
        <taxon>Eukaryota</taxon>
        <taxon>Viridiplantae</taxon>
        <taxon>Streptophyta</taxon>
        <taxon>Embryophyta</taxon>
        <taxon>Tracheophyta</taxon>
        <taxon>Spermatophyta</taxon>
        <taxon>Magnoliopsida</taxon>
        <taxon>eudicotyledons</taxon>
        <taxon>Gunneridae</taxon>
        <taxon>Pentapetalae</taxon>
        <taxon>rosids</taxon>
        <taxon>fabids</taxon>
        <taxon>Fabales</taxon>
        <taxon>Fabaceae</taxon>
        <taxon>Papilionoideae</taxon>
        <taxon>50 kb inversion clade</taxon>
        <taxon>NPAAA clade</taxon>
        <taxon>Hologalegina</taxon>
        <taxon>IRL clade</taxon>
        <taxon>Cicereae</taxon>
        <taxon>Cicer</taxon>
    </lineage>
</organism>
<dbReference type="InterPro" id="IPR001584">
    <property type="entry name" value="Integrase_cat-core"/>
</dbReference>
<dbReference type="PROSITE" id="PS50994">
    <property type="entry name" value="INTEGRASE"/>
    <property type="match status" value="1"/>
</dbReference>
<keyword evidence="3" id="KW-1185">Reference proteome</keyword>
<dbReference type="FunFam" id="3.30.70.270:FF:000020">
    <property type="entry name" value="Transposon Tf2-6 polyprotein-like Protein"/>
    <property type="match status" value="1"/>
</dbReference>
<gene>
    <name evidence="4" type="primary">LOC101489513</name>
</gene>
<dbReference type="GO" id="GO:0015074">
    <property type="term" value="P:DNA integration"/>
    <property type="evidence" value="ECO:0007669"/>
    <property type="project" value="InterPro"/>
</dbReference>
<dbReference type="Gene3D" id="3.30.420.10">
    <property type="entry name" value="Ribonuclease H-like superfamily/Ribonuclease H"/>
    <property type="match status" value="1"/>
</dbReference>
<evidence type="ECO:0000256" key="1">
    <source>
        <dbReference type="ARBA" id="ARBA00023268"/>
    </source>
</evidence>
<evidence type="ECO:0000313" key="3">
    <source>
        <dbReference type="Proteomes" id="UP000087171"/>
    </source>
</evidence>
<dbReference type="InterPro" id="IPR043502">
    <property type="entry name" value="DNA/RNA_pol_sf"/>
</dbReference>
<dbReference type="InterPro" id="IPR041577">
    <property type="entry name" value="RT_RNaseH_2"/>
</dbReference>
<dbReference type="InterPro" id="IPR012337">
    <property type="entry name" value="RNaseH-like_sf"/>
</dbReference>
<name>A0A1S2Z6L8_CICAR</name>
<dbReference type="InterPro" id="IPR050951">
    <property type="entry name" value="Retrovirus_Pol_polyprotein"/>
</dbReference>
<dbReference type="AlphaFoldDB" id="A0A1S2Z6L8"/>
<dbReference type="SUPFAM" id="SSF56672">
    <property type="entry name" value="DNA/RNA polymerases"/>
    <property type="match status" value="1"/>
</dbReference>
<dbReference type="Gene3D" id="3.10.20.370">
    <property type="match status" value="1"/>
</dbReference>
<dbReference type="OrthoDB" id="1432088at2759"/>
<dbReference type="GO" id="GO:0003676">
    <property type="term" value="F:nucleic acid binding"/>
    <property type="evidence" value="ECO:0007669"/>
    <property type="project" value="InterPro"/>
</dbReference>
<accession>A0A1S2Z6L8</accession>
<dbReference type="Pfam" id="PF17919">
    <property type="entry name" value="RT_RNaseH_2"/>
    <property type="match status" value="1"/>
</dbReference>
<dbReference type="PANTHER" id="PTHR37984">
    <property type="entry name" value="PROTEIN CBG26694"/>
    <property type="match status" value="1"/>
</dbReference>
<dbReference type="InterPro" id="IPR043128">
    <property type="entry name" value="Rev_trsase/Diguanyl_cyclase"/>
</dbReference>
<dbReference type="PANTHER" id="PTHR37984:SF5">
    <property type="entry name" value="PROTEIN NYNRIN-LIKE"/>
    <property type="match status" value="1"/>
</dbReference>
<proteinExistence type="predicted"/>
<keyword evidence="1" id="KW-0511">Multifunctional enzyme</keyword>
<dbReference type="RefSeq" id="XP_004515974.1">
    <property type="nucleotide sequence ID" value="XM_004515917.1"/>
</dbReference>
<feature type="domain" description="Integrase catalytic" evidence="2">
    <location>
        <begin position="127"/>
        <end position="304"/>
    </location>
</feature>
<dbReference type="STRING" id="3827.A0A1S2Z6L8"/>
<evidence type="ECO:0000259" key="2">
    <source>
        <dbReference type="PROSITE" id="PS50994"/>
    </source>
</evidence>
<dbReference type="PaxDb" id="3827-XP_004515974.1"/>
<dbReference type="eggNOG" id="KOG0017">
    <property type="taxonomic scope" value="Eukaryota"/>
</dbReference>
<dbReference type="GO" id="GO:0003824">
    <property type="term" value="F:catalytic activity"/>
    <property type="evidence" value="ECO:0007669"/>
    <property type="project" value="UniProtKB-KW"/>
</dbReference>